<reference evidence="3" key="1">
    <citation type="submission" date="2015-04" db="UniProtKB">
        <authorList>
            <consortium name="EnsemblPlants"/>
        </authorList>
    </citation>
    <scope>IDENTIFICATION</scope>
    <source>
        <strain evidence="3">SL10</strain>
    </source>
</reference>
<keyword evidence="4" id="KW-1185">Reference proteome</keyword>
<dbReference type="EnsemblPlants" id="ONIVA03G00590.1">
    <property type="protein sequence ID" value="ONIVA03G00590.1"/>
    <property type="gene ID" value="ONIVA03G00590"/>
</dbReference>
<dbReference type="Gramene" id="ONIVA03G00590.1">
    <property type="protein sequence ID" value="ONIVA03G00590.1"/>
    <property type="gene ID" value="ONIVA03G00590"/>
</dbReference>
<dbReference type="InterPro" id="IPR039312">
    <property type="entry name" value="ZPR"/>
</dbReference>
<feature type="signal peptide" evidence="2">
    <location>
        <begin position="1"/>
        <end position="31"/>
    </location>
</feature>
<dbReference type="STRING" id="4536.A0A0E0GFP1"/>
<dbReference type="PANTHER" id="PTHR33601:SF1">
    <property type="entry name" value="PROTEIN LITTLE ZIPPER 4"/>
    <property type="match status" value="1"/>
</dbReference>
<evidence type="ECO:0000313" key="4">
    <source>
        <dbReference type="Proteomes" id="UP000006591"/>
    </source>
</evidence>
<feature type="chain" id="PRO_5002360312" evidence="2">
    <location>
        <begin position="32"/>
        <end position="142"/>
    </location>
</feature>
<dbReference type="PANTHER" id="PTHR33601">
    <property type="entry name" value="PROTEIN LITTLE ZIPPER 4"/>
    <property type="match status" value="1"/>
</dbReference>
<evidence type="ECO:0000313" key="3">
    <source>
        <dbReference type="EnsemblPlants" id="ONIVA03G00590.1"/>
    </source>
</evidence>
<dbReference type="HOGENOM" id="CLU_1828423_0_0_1"/>
<dbReference type="AlphaFoldDB" id="A0A0E0GFP1"/>
<keyword evidence="2" id="KW-0732">Signal</keyword>
<accession>A0A0E0GFP1</accession>
<name>A0A0E0GFP1_ORYNI</name>
<protein>
    <submittedName>
        <fullName evidence="3">Uncharacterized protein</fullName>
    </submittedName>
</protein>
<proteinExistence type="predicted"/>
<dbReference type="Proteomes" id="UP000006591">
    <property type="component" value="Chromosome 3"/>
</dbReference>
<feature type="compositionally biased region" description="Basic and acidic residues" evidence="1">
    <location>
        <begin position="125"/>
        <end position="142"/>
    </location>
</feature>
<organism evidence="3">
    <name type="scientific">Oryza nivara</name>
    <name type="common">Indian wild rice</name>
    <name type="synonym">Oryza sativa f. spontanea</name>
    <dbReference type="NCBI Taxonomy" id="4536"/>
    <lineage>
        <taxon>Eukaryota</taxon>
        <taxon>Viridiplantae</taxon>
        <taxon>Streptophyta</taxon>
        <taxon>Embryophyta</taxon>
        <taxon>Tracheophyta</taxon>
        <taxon>Spermatophyta</taxon>
        <taxon>Magnoliopsida</taxon>
        <taxon>Liliopsida</taxon>
        <taxon>Poales</taxon>
        <taxon>Poaceae</taxon>
        <taxon>BOP clade</taxon>
        <taxon>Oryzoideae</taxon>
        <taxon>Oryzeae</taxon>
        <taxon>Oryzinae</taxon>
        <taxon>Oryza</taxon>
    </lineage>
</organism>
<sequence length="142" mass="15648">MTIRAAHVTYVNSALLLLPFASINTLPCAAAASIFSSSLAGAGARAASIPLTSQPRKEEGDRVRREEMEKVNSELVLQNCYIMEQNQRLKKAAELLHKERQRLLSELKAQLLSNQHRQPPANGHGHGDDDKPAAEKNRALWA</sequence>
<feature type="region of interest" description="Disordered" evidence="1">
    <location>
        <begin position="107"/>
        <end position="142"/>
    </location>
</feature>
<feature type="region of interest" description="Disordered" evidence="1">
    <location>
        <begin position="45"/>
        <end position="66"/>
    </location>
</feature>
<evidence type="ECO:0000256" key="2">
    <source>
        <dbReference type="SAM" id="SignalP"/>
    </source>
</evidence>
<feature type="compositionally biased region" description="Basic and acidic residues" evidence="1">
    <location>
        <begin position="55"/>
        <end position="66"/>
    </location>
</feature>
<evidence type="ECO:0000256" key="1">
    <source>
        <dbReference type="SAM" id="MobiDB-lite"/>
    </source>
</evidence>
<reference evidence="3" key="2">
    <citation type="submission" date="2018-04" db="EMBL/GenBank/DDBJ databases">
        <title>OnivRS2 (Oryza nivara Reference Sequence Version 2).</title>
        <authorList>
            <person name="Zhang J."/>
            <person name="Kudrna D."/>
            <person name="Lee S."/>
            <person name="Talag J."/>
            <person name="Rajasekar S."/>
            <person name="Welchert J."/>
            <person name="Hsing Y.-I."/>
            <person name="Wing R.A."/>
        </authorList>
    </citation>
    <scope>NUCLEOTIDE SEQUENCE [LARGE SCALE GENOMIC DNA]</scope>
    <source>
        <strain evidence="3">SL10</strain>
    </source>
</reference>